<evidence type="ECO:0000259" key="1">
    <source>
        <dbReference type="PROSITE" id="PS50983"/>
    </source>
</evidence>
<dbReference type="Proteomes" id="UP000679691">
    <property type="component" value="Unassembled WGS sequence"/>
</dbReference>
<name>A0A8T4H733_9SPHI</name>
<dbReference type="Gene3D" id="3.40.50.1980">
    <property type="entry name" value="Nitrogenase molybdenum iron protein domain"/>
    <property type="match status" value="2"/>
</dbReference>
<dbReference type="EMBL" id="JAGKSB010000001">
    <property type="protein sequence ID" value="MBP3942085.1"/>
    <property type="molecule type" value="Genomic_DNA"/>
</dbReference>
<organism evidence="2 3">
    <name type="scientific">Rhinopithecimicrobium faecis</name>
    <dbReference type="NCBI Taxonomy" id="2820698"/>
    <lineage>
        <taxon>Bacteria</taxon>
        <taxon>Pseudomonadati</taxon>
        <taxon>Bacteroidota</taxon>
        <taxon>Sphingobacteriia</taxon>
        <taxon>Sphingobacteriales</taxon>
        <taxon>Sphingobacteriaceae</taxon>
        <taxon>Rhinopithecimicrobium</taxon>
    </lineage>
</organism>
<dbReference type="PANTHER" id="PTHR30535:SF4">
    <property type="entry name" value="HEMIN-BINDING PERIPLASMIC PROTEIN HMUT"/>
    <property type="match status" value="1"/>
</dbReference>
<proteinExistence type="predicted"/>
<dbReference type="PANTHER" id="PTHR30535">
    <property type="entry name" value="VITAMIN B12-BINDING PROTEIN"/>
    <property type="match status" value="1"/>
</dbReference>
<dbReference type="Pfam" id="PF01497">
    <property type="entry name" value="Peripla_BP_2"/>
    <property type="match status" value="1"/>
</dbReference>
<gene>
    <name evidence="2" type="ORF">J5U18_00650</name>
</gene>
<dbReference type="PROSITE" id="PS50983">
    <property type="entry name" value="FE_B12_PBP"/>
    <property type="match status" value="1"/>
</dbReference>
<sequence length="285" mass="30400">MRKEVLKRGLLLVSFTLMCCLQLEAKQAQRIISLAGAITEAVDALGLGKRLVAVDVTSDWPVYVKEVPKVSTNRSITAEGISSFKPDMVLAIEGSVSKEVVAQLRSLKIPLLQIRQAYSAEGAIALVMQVSEALNVREKGLAVTQKMKADLAKVLTAVKQRPSKPQNILFVYARGAGAMLVAGKETSLDALIKLAGAKNAGDDFSQFKTYSTESMVAANPDIFLMFDFGLSSLGGKEGLLALPGVGLTSAGKNKRVIALNAALINNFSVRLPEAVAVLYQAIHAK</sequence>
<evidence type="ECO:0000313" key="2">
    <source>
        <dbReference type="EMBL" id="MBP3942085.1"/>
    </source>
</evidence>
<dbReference type="InterPro" id="IPR002491">
    <property type="entry name" value="ABC_transptr_periplasmic_BD"/>
</dbReference>
<comment type="caution">
    <text evidence="2">The sequence shown here is derived from an EMBL/GenBank/DDBJ whole genome shotgun (WGS) entry which is preliminary data.</text>
</comment>
<dbReference type="RefSeq" id="WP_353545566.1">
    <property type="nucleotide sequence ID" value="NZ_JAGKSB010000001.1"/>
</dbReference>
<reference evidence="2" key="1">
    <citation type="submission" date="2021-03" db="EMBL/GenBank/DDBJ databases">
        <authorList>
            <person name="Lu T."/>
            <person name="Wang Q."/>
            <person name="Han X."/>
        </authorList>
    </citation>
    <scope>NUCLEOTIDE SEQUENCE</scope>
    <source>
        <strain evidence="2">WQ 2009</strain>
    </source>
</reference>
<evidence type="ECO:0000313" key="3">
    <source>
        <dbReference type="Proteomes" id="UP000679691"/>
    </source>
</evidence>
<keyword evidence="3" id="KW-1185">Reference proteome</keyword>
<feature type="domain" description="Fe/B12 periplasmic-binding" evidence="1">
    <location>
        <begin position="30"/>
        <end position="285"/>
    </location>
</feature>
<accession>A0A8T4H733</accession>
<dbReference type="AlphaFoldDB" id="A0A8T4H733"/>
<dbReference type="InterPro" id="IPR050902">
    <property type="entry name" value="ABC_Transporter_SBP"/>
</dbReference>
<dbReference type="SUPFAM" id="SSF53807">
    <property type="entry name" value="Helical backbone' metal receptor"/>
    <property type="match status" value="1"/>
</dbReference>
<protein>
    <submittedName>
        <fullName evidence="2">ABC transporter substrate-binding protein</fullName>
    </submittedName>
</protein>